<dbReference type="Pfam" id="PF01783">
    <property type="entry name" value="Ribosomal_L32p"/>
    <property type="match status" value="1"/>
</dbReference>
<dbReference type="NCBIfam" id="TIGR01031">
    <property type="entry name" value="rpmF_bact"/>
    <property type="match status" value="1"/>
</dbReference>
<dbReference type="PANTHER" id="PTHR35534:SF1">
    <property type="entry name" value="LARGE RIBOSOMAL SUBUNIT PROTEIN BL32"/>
    <property type="match status" value="1"/>
</dbReference>
<dbReference type="GO" id="GO:0015934">
    <property type="term" value="C:large ribosomal subunit"/>
    <property type="evidence" value="ECO:0007669"/>
    <property type="project" value="InterPro"/>
</dbReference>
<keyword evidence="2 5" id="KW-0689">Ribosomal protein</keyword>
<reference evidence="6 7" key="1">
    <citation type="journal article" date="2015" name="Nature">
        <title>rRNA introns, odd ribosomes, and small enigmatic genomes across a large radiation of phyla.</title>
        <authorList>
            <person name="Brown C.T."/>
            <person name="Hug L.A."/>
            <person name="Thomas B.C."/>
            <person name="Sharon I."/>
            <person name="Castelle C.J."/>
            <person name="Singh A."/>
            <person name="Wilkins M.J."/>
            <person name="Williams K.H."/>
            <person name="Banfield J.F."/>
        </authorList>
    </citation>
    <scope>NUCLEOTIDE SEQUENCE [LARGE SCALE GENOMIC DNA]</scope>
</reference>
<dbReference type="SUPFAM" id="SSF57829">
    <property type="entry name" value="Zn-binding ribosomal proteins"/>
    <property type="match status" value="1"/>
</dbReference>
<dbReference type="Proteomes" id="UP000034075">
    <property type="component" value="Unassembled WGS sequence"/>
</dbReference>
<dbReference type="EMBL" id="LBSF01000015">
    <property type="protein sequence ID" value="KKQ11763.1"/>
    <property type="molecule type" value="Genomic_DNA"/>
</dbReference>
<dbReference type="GO" id="GO:0006412">
    <property type="term" value="P:translation"/>
    <property type="evidence" value="ECO:0007669"/>
    <property type="project" value="UniProtKB-UniRule"/>
</dbReference>
<evidence type="ECO:0000256" key="2">
    <source>
        <dbReference type="ARBA" id="ARBA00022980"/>
    </source>
</evidence>
<gene>
    <name evidence="5" type="primary">rpmF</name>
    <name evidence="6" type="ORF">US24_C0015G0002</name>
</gene>
<dbReference type="AlphaFoldDB" id="A0A0G0EXY2"/>
<dbReference type="GO" id="GO:0003735">
    <property type="term" value="F:structural constituent of ribosome"/>
    <property type="evidence" value="ECO:0007669"/>
    <property type="project" value="InterPro"/>
</dbReference>
<evidence type="ECO:0000256" key="3">
    <source>
        <dbReference type="ARBA" id="ARBA00023274"/>
    </source>
</evidence>
<dbReference type="InterPro" id="IPR002677">
    <property type="entry name" value="Ribosomal_bL32"/>
</dbReference>
<proteinExistence type="inferred from homology"/>
<evidence type="ECO:0000313" key="7">
    <source>
        <dbReference type="Proteomes" id="UP000034075"/>
    </source>
</evidence>
<dbReference type="InterPro" id="IPR011332">
    <property type="entry name" value="Ribosomal_zn-bd"/>
</dbReference>
<dbReference type="HAMAP" id="MF_00340">
    <property type="entry name" value="Ribosomal_bL32"/>
    <property type="match status" value="1"/>
</dbReference>
<evidence type="ECO:0000256" key="5">
    <source>
        <dbReference type="HAMAP-Rule" id="MF_00340"/>
    </source>
</evidence>
<dbReference type="PANTHER" id="PTHR35534">
    <property type="entry name" value="50S RIBOSOMAL PROTEIN L32"/>
    <property type="match status" value="1"/>
</dbReference>
<accession>A0A0G0EXY2</accession>
<organism evidence="6 7">
    <name type="scientific">candidate division WS6 bacterium GW2011_GWC2_36_7</name>
    <dbReference type="NCBI Taxonomy" id="1619091"/>
    <lineage>
        <taxon>Bacteria</taxon>
        <taxon>Candidatus Dojkabacteria</taxon>
    </lineage>
</organism>
<keyword evidence="3 5" id="KW-0687">Ribonucleoprotein</keyword>
<evidence type="ECO:0000256" key="4">
    <source>
        <dbReference type="ARBA" id="ARBA00035178"/>
    </source>
</evidence>
<name>A0A0G0EXY2_9BACT</name>
<sequence length="59" mass="6588">MGALPKRKISSSVRGQRRSHNALKVTGMSKCSKCGNVKREHFACPSCGFYKEKKETKKS</sequence>
<evidence type="ECO:0000313" key="6">
    <source>
        <dbReference type="EMBL" id="KKQ11763.1"/>
    </source>
</evidence>
<protein>
    <recommendedName>
        <fullName evidence="4 5">Large ribosomal subunit protein bL32</fullName>
    </recommendedName>
</protein>
<dbReference type="InterPro" id="IPR044957">
    <property type="entry name" value="Ribosomal_bL32_bact"/>
</dbReference>
<evidence type="ECO:0000256" key="1">
    <source>
        <dbReference type="ARBA" id="ARBA00008560"/>
    </source>
</evidence>
<comment type="caution">
    <text evidence="6">The sequence shown here is derived from an EMBL/GenBank/DDBJ whole genome shotgun (WGS) entry which is preliminary data.</text>
</comment>
<comment type="similarity">
    <text evidence="1 5">Belongs to the bacterial ribosomal protein bL32 family.</text>
</comment>